<dbReference type="AlphaFoldDB" id="A0A379GHN3"/>
<proteinExistence type="predicted"/>
<protein>
    <submittedName>
        <fullName evidence="1">Hemagglutinin</fullName>
    </submittedName>
</protein>
<dbReference type="EMBL" id="UGTS01000006">
    <property type="protein sequence ID" value="SUC40063.1"/>
    <property type="molecule type" value="Genomic_DNA"/>
</dbReference>
<evidence type="ECO:0000313" key="2">
    <source>
        <dbReference type="Proteomes" id="UP000254191"/>
    </source>
</evidence>
<sequence>MSYNSVFHIVAEDSIFLGGKIQGDGHVILQLNDDKVDIEGKNLLIGTEGLRLEGGTKYKLGRSTIIDYTEYK</sequence>
<evidence type="ECO:0000313" key="1">
    <source>
        <dbReference type="EMBL" id="SUC40063.1"/>
    </source>
</evidence>
<dbReference type="Proteomes" id="UP000254191">
    <property type="component" value="Unassembled WGS sequence"/>
</dbReference>
<name>A0A379GHN3_PROMI</name>
<accession>A0A379GHN3</accession>
<reference evidence="1 2" key="1">
    <citation type="submission" date="2018-06" db="EMBL/GenBank/DDBJ databases">
        <authorList>
            <consortium name="Pathogen Informatics"/>
            <person name="Doyle S."/>
        </authorList>
    </citation>
    <scope>NUCLEOTIDE SEQUENCE [LARGE SCALE GENOMIC DNA]</scope>
    <source>
        <strain evidence="1 2">NCTC11938</strain>
    </source>
</reference>
<gene>
    <name evidence="1" type="primary">floA_3</name>
    <name evidence="1" type="ORF">NCTC11938_04350</name>
</gene>
<organism evidence="1 2">
    <name type="scientific">Proteus mirabilis</name>
    <dbReference type="NCBI Taxonomy" id="584"/>
    <lineage>
        <taxon>Bacteria</taxon>
        <taxon>Pseudomonadati</taxon>
        <taxon>Pseudomonadota</taxon>
        <taxon>Gammaproteobacteria</taxon>
        <taxon>Enterobacterales</taxon>
        <taxon>Morganellaceae</taxon>
        <taxon>Proteus</taxon>
    </lineage>
</organism>